<organism evidence="1 2">
    <name type="scientific">Sphingopyxis macrogoltabida</name>
    <name type="common">Sphingomonas macrogoltabidus</name>
    <dbReference type="NCBI Taxonomy" id="33050"/>
    <lineage>
        <taxon>Bacteria</taxon>
        <taxon>Pseudomonadati</taxon>
        <taxon>Pseudomonadota</taxon>
        <taxon>Alphaproteobacteria</taxon>
        <taxon>Sphingomonadales</taxon>
        <taxon>Sphingomonadaceae</taxon>
        <taxon>Sphingopyxis</taxon>
    </lineage>
</organism>
<reference evidence="1 2" key="2">
    <citation type="journal article" date="2016" name="Genome Announc.">
        <title>Complete Genome Sequence of Sphingopyxis macrogoltabida Strain 203N (NBRC 111659), a Polyethylene Glycol Degrader.</title>
        <authorList>
            <person name="Ohtsubo Y."/>
            <person name="Nonoyama S."/>
            <person name="Nagata Y."/>
            <person name="Numata M."/>
            <person name="Tsuchikane K."/>
            <person name="Hosoyama A."/>
            <person name="Yamazoe A."/>
            <person name="Tsuda M."/>
            <person name="Fujita N."/>
            <person name="Kawai F."/>
        </authorList>
    </citation>
    <scope>NUCLEOTIDE SEQUENCE [LARGE SCALE GENOMIC DNA]</scope>
    <source>
        <strain evidence="1 2">203N</strain>
    </source>
</reference>
<sequence length="247" mass="27175">MDIGHIPAARAVLLPDRPRRFLAVVEALDDLIDTKARNIEVIYLVEHLFAVLDRVVFAVADGEPCRCASGHRRFRPVRDFGVPLVPTRLCPAALVRAFLVGELRFDDDGEQLHHVAVIACLVDKTVMIGGYIDTMFVERPYQLRCGLRALPAEAVDIFDDQHLTLMQAVPGFEFEIVKGSAFEAIGTVKCAAAFVRDFLFDLPTHARGIFAPQVFLAIGTVALDLFRGGNSKVKDGGFHPYGFAARG</sequence>
<proteinExistence type="predicted"/>
<accession>A0AAC8YWV0</accession>
<dbReference type="EMBL" id="CP013344">
    <property type="protein sequence ID" value="AMU87728.1"/>
    <property type="molecule type" value="Genomic_DNA"/>
</dbReference>
<evidence type="ECO:0000313" key="2">
    <source>
        <dbReference type="Proteomes" id="UP000076088"/>
    </source>
</evidence>
<keyword evidence="2" id="KW-1185">Reference proteome</keyword>
<evidence type="ECO:0000313" key="1">
    <source>
        <dbReference type="EMBL" id="AMU87728.1"/>
    </source>
</evidence>
<reference evidence="2" key="1">
    <citation type="submission" date="2015-11" db="EMBL/GenBank/DDBJ databases">
        <title>Complete genome sequence of a polyethylene-glycol degrader Sphingopyxis macrogoltabida 203N (NBRC 111659).</title>
        <authorList>
            <person name="Yoshiyuki O."/>
            <person name="Shouta N."/>
            <person name="Nagata Y."/>
            <person name="Numata M."/>
            <person name="Tsuchikane K."/>
            <person name="Hosoyama A."/>
            <person name="Yamazoe A."/>
            <person name="Tsuda M."/>
            <person name="Fujita N."/>
            <person name="Kawai F."/>
        </authorList>
    </citation>
    <scope>NUCLEOTIDE SEQUENCE [LARGE SCALE GENOMIC DNA]</scope>
    <source>
        <strain evidence="2">203N</strain>
    </source>
</reference>
<gene>
    <name evidence="1" type="ORF">ATM17_01530</name>
</gene>
<dbReference type="AlphaFoldDB" id="A0AAC8YWV0"/>
<protein>
    <submittedName>
        <fullName evidence="1">Uncharacterized protein</fullName>
    </submittedName>
</protein>
<name>A0AAC8YWV0_SPHMC</name>
<dbReference type="Proteomes" id="UP000076088">
    <property type="component" value="Chromosome"/>
</dbReference>